<dbReference type="EC" id="2.4.-.-" evidence="6"/>
<name>A0ABV7JIG2_9SPHI</name>
<dbReference type="InterPro" id="IPR001173">
    <property type="entry name" value="Glyco_trans_2-like"/>
</dbReference>
<evidence type="ECO:0000256" key="4">
    <source>
        <dbReference type="SAM" id="Phobius"/>
    </source>
</evidence>
<evidence type="ECO:0000256" key="3">
    <source>
        <dbReference type="ARBA" id="ARBA00022679"/>
    </source>
</evidence>
<evidence type="ECO:0000259" key="5">
    <source>
        <dbReference type="Pfam" id="PF00535"/>
    </source>
</evidence>
<feature type="domain" description="Glycosyltransferase 2-like" evidence="5">
    <location>
        <begin position="55"/>
        <end position="220"/>
    </location>
</feature>
<keyword evidence="4" id="KW-1133">Transmembrane helix</keyword>
<dbReference type="EMBL" id="JBHRTA010000030">
    <property type="protein sequence ID" value="MFC3197899.1"/>
    <property type="molecule type" value="Genomic_DNA"/>
</dbReference>
<evidence type="ECO:0000256" key="2">
    <source>
        <dbReference type="ARBA" id="ARBA00022676"/>
    </source>
</evidence>
<dbReference type="Pfam" id="PF00535">
    <property type="entry name" value="Glycos_transf_2"/>
    <property type="match status" value="1"/>
</dbReference>
<evidence type="ECO:0000256" key="1">
    <source>
        <dbReference type="ARBA" id="ARBA00006739"/>
    </source>
</evidence>
<dbReference type="PANTHER" id="PTHR43630">
    <property type="entry name" value="POLY-BETA-1,6-N-ACETYL-D-GLUCOSAMINE SYNTHASE"/>
    <property type="match status" value="1"/>
</dbReference>
<dbReference type="InterPro" id="IPR029044">
    <property type="entry name" value="Nucleotide-diphossugar_trans"/>
</dbReference>
<keyword evidence="4" id="KW-0812">Transmembrane</keyword>
<gene>
    <name evidence="6" type="ORF">ACFOET_09770</name>
</gene>
<proteinExistence type="inferred from homology"/>
<accession>A0ABV7JIG2</accession>
<keyword evidence="7" id="KW-1185">Reference proteome</keyword>
<dbReference type="GO" id="GO:0016757">
    <property type="term" value="F:glycosyltransferase activity"/>
    <property type="evidence" value="ECO:0007669"/>
    <property type="project" value="UniProtKB-KW"/>
</dbReference>
<feature type="transmembrane region" description="Helical" evidence="4">
    <location>
        <begin position="293"/>
        <end position="312"/>
    </location>
</feature>
<keyword evidence="3 6" id="KW-0808">Transferase</keyword>
<evidence type="ECO:0000313" key="7">
    <source>
        <dbReference type="Proteomes" id="UP001595526"/>
    </source>
</evidence>
<feature type="transmembrane region" description="Helical" evidence="4">
    <location>
        <begin position="350"/>
        <end position="373"/>
    </location>
</feature>
<protein>
    <submittedName>
        <fullName evidence="6">Glycosyltransferase</fullName>
        <ecNumber evidence="6">2.4.-.-</ecNumber>
    </submittedName>
</protein>
<dbReference type="PANTHER" id="PTHR43630:SF1">
    <property type="entry name" value="POLY-BETA-1,6-N-ACETYL-D-GLUCOSAMINE SYNTHASE"/>
    <property type="match status" value="1"/>
</dbReference>
<feature type="transmembrane region" description="Helical" evidence="4">
    <location>
        <begin position="12"/>
        <end position="35"/>
    </location>
</feature>
<keyword evidence="4" id="KW-0472">Membrane</keyword>
<reference evidence="7" key="1">
    <citation type="journal article" date="2019" name="Int. J. Syst. Evol. Microbiol.">
        <title>The Global Catalogue of Microorganisms (GCM) 10K type strain sequencing project: providing services to taxonomists for standard genome sequencing and annotation.</title>
        <authorList>
            <consortium name="The Broad Institute Genomics Platform"/>
            <consortium name="The Broad Institute Genome Sequencing Center for Infectious Disease"/>
            <person name="Wu L."/>
            <person name="Ma J."/>
        </authorList>
    </citation>
    <scope>NUCLEOTIDE SEQUENCE [LARGE SCALE GENOMIC DNA]</scope>
    <source>
        <strain evidence="7">KCTC 52416</strain>
    </source>
</reference>
<organism evidence="6 7">
    <name type="scientific">Parapedobacter deserti</name>
    <dbReference type="NCBI Taxonomy" id="1912957"/>
    <lineage>
        <taxon>Bacteria</taxon>
        <taxon>Pseudomonadati</taxon>
        <taxon>Bacteroidota</taxon>
        <taxon>Sphingobacteriia</taxon>
        <taxon>Sphingobacteriales</taxon>
        <taxon>Sphingobacteriaceae</taxon>
        <taxon>Parapedobacter</taxon>
    </lineage>
</organism>
<keyword evidence="2 6" id="KW-0328">Glycosyltransferase</keyword>
<dbReference type="SUPFAM" id="SSF53448">
    <property type="entry name" value="Nucleotide-diphospho-sugar transferases"/>
    <property type="match status" value="1"/>
</dbReference>
<evidence type="ECO:0000313" key="6">
    <source>
        <dbReference type="EMBL" id="MFC3197899.1"/>
    </source>
</evidence>
<dbReference type="Gene3D" id="3.90.550.10">
    <property type="entry name" value="Spore Coat Polysaccharide Biosynthesis Protein SpsA, Chain A"/>
    <property type="match status" value="1"/>
</dbReference>
<comment type="caution">
    <text evidence="6">The sequence shown here is derived from an EMBL/GenBank/DDBJ whole genome shotgun (WGS) entry which is preliminary data.</text>
</comment>
<comment type="similarity">
    <text evidence="1">Belongs to the glycosyltransferase 2 family.</text>
</comment>
<sequence length="380" mass="43584">MEILNQMGEFVFFLLSGICGALLVIQLYYLLFVYGKLAFFKIPPKPTNAFTLPLSVIICARNEEENLRRNLPIVLNQDYPEFEVILVNDYSEDDTKWLLKDLCAQHHNLKVVEIAEHVRLKHGKKFAVTLGIKAARYEHLVFTDADCVPASGQWLRHMADAFTGGEEIVLGYSPYYKRPGFLNALIRFETFHTAMSYLSYALAGNAYMGVGRNLAYTKSLFFRGKGFAAHMHIPSGDDDLMVNQNATRHNTTVCIHPDAFVWSEPKTSFSAYFRQKTRHAGASQAYRPTHRRMLATQLVSAFLFYVTAAVTVVIYPMYWYVILGFYITRLSVQIAIYYPIMNKLQVKGLIWGLPVLDVLYYSYICVNGFFALFKKEVKWK</sequence>
<dbReference type="RefSeq" id="WP_379022030.1">
    <property type="nucleotide sequence ID" value="NZ_JBHRTA010000030.1"/>
</dbReference>
<dbReference type="Proteomes" id="UP001595526">
    <property type="component" value="Unassembled WGS sequence"/>
</dbReference>